<dbReference type="AlphaFoldDB" id="A0A844F718"/>
<proteinExistence type="predicted"/>
<accession>A0A844F718</accession>
<gene>
    <name evidence="1" type="ORF">FYJ37_00385</name>
</gene>
<dbReference type="Proteomes" id="UP000462363">
    <property type="component" value="Unassembled WGS sequence"/>
</dbReference>
<protein>
    <submittedName>
        <fullName evidence="1">Uncharacterized protein</fullName>
    </submittedName>
</protein>
<name>A0A844F718_CLOSV</name>
<dbReference type="RefSeq" id="WP_154322451.1">
    <property type="nucleotide sequence ID" value="NZ_AP024846.1"/>
</dbReference>
<comment type="caution">
    <text evidence="1">The sequence shown here is derived from an EMBL/GenBank/DDBJ whole genome shotgun (WGS) entry which is preliminary data.</text>
</comment>
<dbReference type="EMBL" id="VUMB01000001">
    <property type="protein sequence ID" value="MSS38847.1"/>
    <property type="molecule type" value="Genomic_DNA"/>
</dbReference>
<evidence type="ECO:0000313" key="1">
    <source>
        <dbReference type="EMBL" id="MSS38847.1"/>
    </source>
</evidence>
<evidence type="ECO:0000313" key="2">
    <source>
        <dbReference type="Proteomes" id="UP000462363"/>
    </source>
</evidence>
<organism evidence="1 2">
    <name type="scientific">Clostridium scindens (strain JCM 10418 / VPI 12708)</name>
    <dbReference type="NCBI Taxonomy" id="29347"/>
    <lineage>
        <taxon>Bacteria</taxon>
        <taxon>Bacillati</taxon>
        <taxon>Bacillota</taxon>
        <taxon>Clostridia</taxon>
        <taxon>Lachnospirales</taxon>
        <taxon>Lachnospiraceae</taxon>
    </lineage>
</organism>
<reference evidence="1 2" key="1">
    <citation type="submission" date="2019-08" db="EMBL/GenBank/DDBJ databases">
        <title>In-depth cultivation of the pig gut microbiome towards novel bacterial diversity and tailored functional studies.</title>
        <authorList>
            <person name="Wylensek D."/>
            <person name="Hitch T.C.A."/>
            <person name="Clavel T."/>
        </authorList>
    </citation>
    <scope>NUCLEOTIDE SEQUENCE [LARGE SCALE GENOMIC DNA]</scope>
    <source>
        <strain evidence="1 2">BL-389-WT-3D</strain>
    </source>
</reference>
<sequence length="62" mass="6750">MWQKGYSMIPACVLGGADDQRILIHSHDGNETDRGKSAVVLSTIVTVVLNQVLPKEQEEAAE</sequence>